<dbReference type="HAMAP" id="MF_00978">
    <property type="entry name" value="Bifunct_BirA"/>
    <property type="match status" value="1"/>
</dbReference>
<dbReference type="GO" id="GO:0016874">
    <property type="term" value="F:ligase activity"/>
    <property type="evidence" value="ECO:0007669"/>
    <property type="project" value="UniProtKB-KW"/>
</dbReference>
<feature type="DNA-binding region" description="H-T-H motif" evidence="6">
    <location>
        <begin position="24"/>
        <end position="43"/>
    </location>
</feature>
<dbReference type="InterPro" id="IPR036388">
    <property type="entry name" value="WH-like_DNA-bd_sf"/>
</dbReference>
<dbReference type="EC" id="6.3.4.15" evidence="6"/>
<comment type="caution">
    <text evidence="8">The sequence shown here is derived from an EMBL/GenBank/DDBJ whole genome shotgun (WGS) entry which is preliminary data.</text>
</comment>
<keyword evidence="9" id="KW-1185">Reference proteome</keyword>
<evidence type="ECO:0000256" key="2">
    <source>
        <dbReference type="ARBA" id="ARBA00022741"/>
    </source>
</evidence>
<comment type="function">
    <text evidence="6">Acts both as a biotin--[acetyl-CoA-carboxylase] ligase and a biotin-operon repressor. In the presence of ATP, BirA activates biotin to form the BirA-biotinyl-5'-adenylate (BirA-bio-5'-AMP or holoBirA) complex. HoloBirA can either transfer the biotinyl moiety to the biotin carboxyl carrier protein (BCCP) subunit of acetyl-CoA carboxylase, or bind to the biotin operator site and inhibit transcription of the operon.</text>
</comment>
<dbReference type="NCBIfam" id="TIGR00121">
    <property type="entry name" value="birA_ligase"/>
    <property type="match status" value="1"/>
</dbReference>
<keyword evidence="6" id="KW-0805">Transcription regulation</keyword>
<keyword evidence="3 6" id="KW-0067">ATP-binding</keyword>
<evidence type="ECO:0000256" key="5">
    <source>
        <dbReference type="ARBA" id="ARBA00047846"/>
    </source>
</evidence>
<evidence type="ECO:0000256" key="1">
    <source>
        <dbReference type="ARBA" id="ARBA00022598"/>
    </source>
</evidence>
<sequence>MMHEQWLRKRAIIKSLAGGEFVSGEALAHELGISRAAISKHVASLEEFGVDIYSVKGKGYKLSTPLSLIDEQRLKAQIKGRCFYFNDINSTNAFLLNHVNELSSGDICVAEHQSAGRGRRGRTWVSPYGCHLYTSFYWQFSQGMSQAMGLSLVVGCSLVSVLRRLGVDGIGVKWPNDIYLNHKKLAGILIEMSGQADYECNLVIGIGINLSMSAAQADKIDQPWSDLSELSQQPDKTELMIALQQQLVSDLSLFESQGLKAFKQRWREADLFDGKVVKLLMGDNSVEGICCGIDEQGAILLDNGNGIKAYVGGEISMRPL</sequence>
<dbReference type="InterPro" id="IPR003142">
    <property type="entry name" value="BPL_C"/>
</dbReference>
<evidence type="ECO:0000256" key="6">
    <source>
        <dbReference type="HAMAP-Rule" id="MF_00978"/>
    </source>
</evidence>
<keyword evidence="4 6" id="KW-0092">Biotin</keyword>
<dbReference type="Pfam" id="PF08279">
    <property type="entry name" value="HTH_11"/>
    <property type="match status" value="1"/>
</dbReference>
<dbReference type="Gene3D" id="3.30.930.10">
    <property type="entry name" value="Bira Bifunctional Protein, Domain 2"/>
    <property type="match status" value="1"/>
</dbReference>
<dbReference type="InterPro" id="IPR004408">
    <property type="entry name" value="Biotin_CoA_COase_ligase"/>
</dbReference>
<dbReference type="CDD" id="cd00090">
    <property type="entry name" value="HTH_ARSR"/>
    <property type="match status" value="1"/>
</dbReference>
<dbReference type="InterPro" id="IPR011991">
    <property type="entry name" value="ArsR-like_HTH"/>
</dbReference>
<dbReference type="InterPro" id="IPR036390">
    <property type="entry name" value="WH_DNA-bd_sf"/>
</dbReference>
<dbReference type="InterPro" id="IPR008988">
    <property type="entry name" value="Transcriptional_repressor_C"/>
</dbReference>
<comment type="similarity">
    <text evidence="6">Belongs to the biotin--protein ligase family.</text>
</comment>
<gene>
    <name evidence="6 8" type="primary">birA</name>
    <name evidence="8" type="ORF">TUM4630_36070</name>
</gene>
<feature type="binding site" evidence="6">
    <location>
        <begin position="90"/>
        <end position="92"/>
    </location>
    <ligand>
        <name>biotin</name>
        <dbReference type="ChEBI" id="CHEBI:57586"/>
    </ligand>
</feature>
<feature type="binding site" evidence="6">
    <location>
        <begin position="117"/>
        <end position="119"/>
    </location>
    <ligand>
        <name>biotin</name>
        <dbReference type="ChEBI" id="CHEBI:57586"/>
    </ligand>
</feature>
<reference evidence="8 9" key="1">
    <citation type="submission" date="2021-05" db="EMBL/GenBank/DDBJ databases">
        <title>Molecular characterization for Shewanella algae harboring chromosomal blaOXA-55-like strains isolated from clinical and environment sample.</title>
        <authorList>
            <person name="Ohama Y."/>
            <person name="Aoki K."/>
            <person name="Harada S."/>
            <person name="Moriya K."/>
            <person name="Ishii Y."/>
            <person name="Tateda K."/>
        </authorList>
    </citation>
    <scope>NUCLEOTIDE SEQUENCE [LARGE SCALE GENOMIC DNA]</scope>
    <source>
        <strain evidence="8 9">LMG 23746</strain>
    </source>
</reference>
<evidence type="ECO:0000313" key="9">
    <source>
        <dbReference type="Proteomes" id="UP000761574"/>
    </source>
</evidence>
<dbReference type="CDD" id="cd16442">
    <property type="entry name" value="BPL"/>
    <property type="match status" value="1"/>
</dbReference>
<evidence type="ECO:0000313" key="8">
    <source>
        <dbReference type="EMBL" id="GIU03041.1"/>
    </source>
</evidence>
<accession>A0ABQ4NTH1</accession>
<dbReference type="NCBIfam" id="NF008850">
    <property type="entry name" value="PRK11886.1-5"/>
    <property type="match status" value="1"/>
</dbReference>
<feature type="binding site" evidence="6">
    <location>
        <position position="113"/>
    </location>
    <ligand>
        <name>biotin</name>
        <dbReference type="ChEBI" id="CHEBI:57586"/>
    </ligand>
</feature>
<evidence type="ECO:0000256" key="4">
    <source>
        <dbReference type="ARBA" id="ARBA00023267"/>
    </source>
</evidence>
<dbReference type="SUPFAM" id="SSF50037">
    <property type="entry name" value="C-terminal domain of transcriptional repressors"/>
    <property type="match status" value="1"/>
</dbReference>
<evidence type="ECO:0000259" key="7">
    <source>
        <dbReference type="PROSITE" id="PS51733"/>
    </source>
</evidence>
<protein>
    <recommendedName>
        <fullName evidence="6">Bifunctional ligase/repressor BirA</fullName>
    </recommendedName>
    <alternativeName>
        <fullName evidence="6">Biotin operon repressor</fullName>
    </alternativeName>
    <alternativeName>
        <fullName evidence="6">Biotin--[acetyl-CoA-carboxylase] ligase</fullName>
        <ecNumber evidence="6">6.3.4.15</ecNumber>
    </alternativeName>
    <alternativeName>
        <fullName evidence="6">Biotin--protein ligase</fullName>
    </alternativeName>
    <alternativeName>
        <fullName evidence="6">Biotin-[acetyl-CoA carboxylase] synthetase</fullName>
    </alternativeName>
</protein>
<keyword evidence="6" id="KW-0678">Repressor</keyword>
<keyword evidence="6" id="KW-0804">Transcription</keyword>
<keyword evidence="1 6" id="KW-0436">Ligase</keyword>
<dbReference type="Pfam" id="PF03099">
    <property type="entry name" value="BPL_LplA_LipB"/>
    <property type="match status" value="1"/>
</dbReference>
<dbReference type="InterPro" id="IPR030855">
    <property type="entry name" value="Bifunct_BirA"/>
</dbReference>
<dbReference type="InterPro" id="IPR004143">
    <property type="entry name" value="BPL_LPL_catalytic"/>
</dbReference>
<proteinExistence type="inferred from homology"/>
<evidence type="ECO:0000256" key="3">
    <source>
        <dbReference type="ARBA" id="ARBA00022840"/>
    </source>
</evidence>
<dbReference type="NCBIfam" id="NF008847">
    <property type="entry name" value="PRK11886.1-2"/>
    <property type="match status" value="1"/>
</dbReference>
<dbReference type="PANTHER" id="PTHR12835:SF5">
    <property type="entry name" value="BIOTIN--PROTEIN LIGASE"/>
    <property type="match status" value="1"/>
</dbReference>
<dbReference type="PROSITE" id="PS51733">
    <property type="entry name" value="BPL_LPL_CATALYTIC"/>
    <property type="match status" value="1"/>
</dbReference>
<feature type="domain" description="BPL/LPL catalytic" evidence="7">
    <location>
        <begin position="68"/>
        <end position="255"/>
    </location>
</feature>
<dbReference type="InterPro" id="IPR045864">
    <property type="entry name" value="aa-tRNA-synth_II/BPL/LPL"/>
</dbReference>
<keyword evidence="2 6" id="KW-0547">Nucleotide-binding</keyword>
<organism evidence="8 9">
    <name type="scientific">Shewanella algidipiscicola</name>
    <dbReference type="NCBI Taxonomy" id="614070"/>
    <lineage>
        <taxon>Bacteria</taxon>
        <taxon>Pseudomonadati</taxon>
        <taxon>Pseudomonadota</taxon>
        <taxon>Gammaproteobacteria</taxon>
        <taxon>Alteromonadales</taxon>
        <taxon>Shewanellaceae</taxon>
        <taxon>Shewanella</taxon>
    </lineage>
</organism>
<dbReference type="Gene3D" id="2.30.30.100">
    <property type="match status" value="1"/>
</dbReference>
<dbReference type="InterPro" id="IPR013196">
    <property type="entry name" value="HTH_11"/>
</dbReference>
<name>A0ABQ4NTH1_9GAMM</name>
<dbReference type="SUPFAM" id="SSF46785">
    <property type="entry name" value="Winged helix' DNA-binding domain"/>
    <property type="match status" value="1"/>
</dbReference>
<keyword evidence="6" id="KW-0238">DNA-binding</keyword>
<dbReference type="Gene3D" id="1.10.10.10">
    <property type="entry name" value="Winged helix-like DNA-binding domain superfamily/Winged helix DNA-binding domain"/>
    <property type="match status" value="1"/>
</dbReference>
<dbReference type="EMBL" id="BPFB01000091">
    <property type="protein sequence ID" value="GIU03041.1"/>
    <property type="molecule type" value="Genomic_DNA"/>
</dbReference>
<dbReference type="SUPFAM" id="SSF55681">
    <property type="entry name" value="Class II aaRS and biotin synthetases"/>
    <property type="match status" value="1"/>
</dbReference>
<comment type="catalytic activity">
    <reaction evidence="5 6">
        <text>biotin + L-lysyl-[protein] + ATP = N(6)-biotinyl-L-lysyl-[protein] + AMP + diphosphate + H(+)</text>
        <dbReference type="Rhea" id="RHEA:11756"/>
        <dbReference type="Rhea" id="RHEA-COMP:9752"/>
        <dbReference type="Rhea" id="RHEA-COMP:10505"/>
        <dbReference type="ChEBI" id="CHEBI:15378"/>
        <dbReference type="ChEBI" id="CHEBI:29969"/>
        <dbReference type="ChEBI" id="CHEBI:30616"/>
        <dbReference type="ChEBI" id="CHEBI:33019"/>
        <dbReference type="ChEBI" id="CHEBI:57586"/>
        <dbReference type="ChEBI" id="CHEBI:83144"/>
        <dbReference type="ChEBI" id="CHEBI:456215"/>
        <dbReference type="EC" id="6.3.4.15"/>
    </reaction>
</comment>
<feature type="binding site" evidence="6">
    <location>
        <position position="184"/>
    </location>
    <ligand>
        <name>biotin</name>
        <dbReference type="ChEBI" id="CHEBI:57586"/>
    </ligand>
</feature>
<dbReference type="Pfam" id="PF02237">
    <property type="entry name" value="BPL_C"/>
    <property type="match status" value="1"/>
</dbReference>
<dbReference type="Proteomes" id="UP000761574">
    <property type="component" value="Unassembled WGS sequence"/>
</dbReference>
<dbReference type="PANTHER" id="PTHR12835">
    <property type="entry name" value="BIOTIN PROTEIN LIGASE"/>
    <property type="match status" value="1"/>
</dbReference>